<dbReference type="PANTHER" id="PTHR43798">
    <property type="entry name" value="MONOACYLGLYCEROL LIPASE"/>
    <property type="match status" value="1"/>
</dbReference>
<organism evidence="2 3">
    <name type="scientific">Maribacter stanieri</name>
    <dbReference type="NCBI Taxonomy" id="440514"/>
    <lineage>
        <taxon>Bacteria</taxon>
        <taxon>Pseudomonadati</taxon>
        <taxon>Bacteroidota</taxon>
        <taxon>Flavobacteriia</taxon>
        <taxon>Flavobacteriales</taxon>
        <taxon>Flavobacteriaceae</taxon>
        <taxon>Maribacter</taxon>
    </lineage>
</organism>
<feature type="domain" description="AB hydrolase-1" evidence="1">
    <location>
        <begin position="44"/>
        <end position="144"/>
    </location>
</feature>
<evidence type="ECO:0000313" key="3">
    <source>
        <dbReference type="Proteomes" id="UP000199462"/>
    </source>
</evidence>
<sequence>MVKKYFLLWLVLLVFVPKVTCQVGEFESFDGVHITYTDEGQGEPILLLHGFINSRKSWKKTALKQDLLDSGYRVIIPDMRGNGDSDKPQTDIAYKNNAEVKDLILLMNHLNMESYKAIGYSRGSIVLAKLLTEDARVAKAVLGGMGIDFTNTNWDRRIMFAKAFDGDVNEITKGAVDYAKSINADLRSLHLQQKYQPVTSVEDLNKIKIAVLVICGDEDSDNGSAEELRNALGNGKLNRVPGDHNGTYKTEDFSNSILKFLK</sequence>
<proteinExistence type="predicted"/>
<dbReference type="Gene3D" id="3.40.50.1820">
    <property type="entry name" value="alpha/beta hydrolase"/>
    <property type="match status" value="1"/>
</dbReference>
<evidence type="ECO:0000259" key="1">
    <source>
        <dbReference type="Pfam" id="PF00561"/>
    </source>
</evidence>
<dbReference type="InterPro" id="IPR050266">
    <property type="entry name" value="AB_hydrolase_sf"/>
</dbReference>
<dbReference type="AlphaFoldDB" id="A0A1I6J7E1"/>
<dbReference type="Proteomes" id="UP000199462">
    <property type="component" value="Unassembled WGS sequence"/>
</dbReference>
<gene>
    <name evidence="2" type="ORF">SAMN04488010_2397</name>
</gene>
<dbReference type="SUPFAM" id="SSF53474">
    <property type="entry name" value="alpha/beta-Hydrolases"/>
    <property type="match status" value="1"/>
</dbReference>
<dbReference type="InterPro" id="IPR029058">
    <property type="entry name" value="AB_hydrolase_fold"/>
</dbReference>
<name>A0A1I6J7E1_9FLAO</name>
<protein>
    <submittedName>
        <fullName evidence="2">Pimeloyl-ACP methyl ester carboxylesterase</fullName>
    </submittedName>
</protein>
<keyword evidence="3" id="KW-1185">Reference proteome</keyword>
<dbReference type="STRING" id="440514.SAMN04488010_2397"/>
<dbReference type="Pfam" id="PF00561">
    <property type="entry name" value="Abhydrolase_1"/>
    <property type="match status" value="1"/>
</dbReference>
<dbReference type="RefSeq" id="WP_091903213.1">
    <property type="nucleotide sequence ID" value="NZ_FOYX01000002.1"/>
</dbReference>
<evidence type="ECO:0000313" key="2">
    <source>
        <dbReference type="EMBL" id="SFR74885.1"/>
    </source>
</evidence>
<reference evidence="3" key="1">
    <citation type="submission" date="2016-10" db="EMBL/GenBank/DDBJ databases">
        <authorList>
            <person name="Varghese N."/>
            <person name="Submissions S."/>
        </authorList>
    </citation>
    <scope>NUCLEOTIDE SEQUENCE [LARGE SCALE GENOMIC DNA]</scope>
    <source>
        <strain evidence="3">DSM 19891</strain>
    </source>
</reference>
<dbReference type="EMBL" id="FOYX01000002">
    <property type="protein sequence ID" value="SFR74885.1"/>
    <property type="molecule type" value="Genomic_DNA"/>
</dbReference>
<accession>A0A1I6J7E1</accession>
<dbReference type="InterPro" id="IPR000073">
    <property type="entry name" value="AB_hydrolase_1"/>
</dbReference>